<proteinExistence type="predicted"/>
<evidence type="ECO:0000313" key="3">
    <source>
        <dbReference type="Proteomes" id="UP000032430"/>
    </source>
</evidence>
<evidence type="ECO:0000313" key="2">
    <source>
        <dbReference type="EMBL" id="CEG58258.1"/>
    </source>
</evidence>
<gene>
    <name evidence="2" type="ORF">LFA_2904</name>
</gene>
<sequence length="335" mass="38403">MQQIANWISILTNKQHSHDQIILWAKNILGSNMLDTEIVVQTPWSSVLRISTPEGPFYLKQTPPTLFIEVDILQKYRNLCKITDIPEVIAENKNLHCFLMKECGDVTLRTLFDGHLKIDLLVQGLQVYKVLQLATVPYVTAFIQSGVPDWRLEKFPTLYQDLVGDDVFLKANGLDTAQIKTLQNAMMDLEILCQELSSYGIPECLNHSDFHENNMLFSSITKKISIIDLGETAINHPFFSLAAFLKIPCSRYKISLDSTDYQILHDTCFQGWLSLDEDLQKALELTEKLLPIYLLFAHMRLVNATCPIALGTIPRMNNRVKEAFLWFIKNLRTIR</sequence>
<dbReference type="Proteomes" id="UP000032430">
    <property type="component" value="Chromosome I"/>
</dbReference>
<keyword evidence="3" id="KW-1185">Reference proteome</keyword>
<dbReference type="KEGG" id="lfa:LFA_2904"/>
<reference evidence="3" key="1">
    <citation type="submission" date="2014-09" db="EMBL/GenBank/DDBJ databases">
        <authorList>
            <person name="Gomez-Valero L."/>
        </authorList>
    </citation>
    <scope>NUCLEOTIDE SEQUENCE [LARGE SCALE GENOMIC DNA]</scope>
    <source>
        <strain evidence="3">ATCC700992</strain>
    </source>
</reference>
<accession>A0A098G711</accession>
<organism evidence="2 3">
    <name type="scientific">Legionella fallonii LLAP-10</name>
    <dbReference type="NCBI Taxonomy" id="1212491"/>
    <lineage>
        <taxon>Bacteria</taxon>
        <taxon>Pseudomonadati</taxon>
        <taxon>Pseudomonadota</taxon>
        <taxon>Gammaproteobacteria</taxon>
        <taxon>Legionellales</taxon>
        <taxon>Legionellaceae</taxon>
        <taxon>Legionella</taxon>
    </lineage>
</organism>
<protein>
    <recommendedName>
        <fullName evidence="1">Aminoglycoside phosphotransferase domain-containing protein</fullName>
    </recommendedName>
</protein>
<dbReference type="OrthoDB" id="6255775at2"/>
<feature type="domain" description="Aminoglycoside phosphotransferase" evidence="1">
    <location>
        <begin position="150"/>
        <end position="247"/>
    </location>
</feature>
<dbReference type="InterPro" id="IPR011009">
    <property type="entry name" value="Kinase-like_dom_sf"/>
</dbReference>
<dbReference type="InterPro" id="IPR002575">
    <property type="entry name" value="Aminoglycoside_PTrfase"/>
</dbReference>
<dbReference type="EMBL" id="LN614827">
    <property type="protein sequence ID" value="CEG58258.1"/>
    <property type="molecule type" value="Genomic_DNA"/>
</dbReference>
<dbReference type="Pfam" id="PF01636">
    <property type="entry name" value="APH"/>
    <property type="match status" value="1"/>
</dbReference>
<name>A0A098G711_9GAMM</name>
<evidence type="ECO:0000259" key="1">
    <source>
        <dbReference type="Pfam" id="PF01636"/>
    </source>
</evidence>
<dbReference type="AlphaFoldDB" id="A0A098G711"/>
<dbReference type="Gene3D" id="3.90.1200.10">
    <property type="match status" value="1"/>
</dbReference>
<dbReference type="HOGENOM" id="CLU_071279_0_0_6"/>
<dbReference type="SUPFAM" id="SSF56112">
    <property type="entry name" value="Protein kinase-like (PK-like)"/>
    <property type="match status" value="1"/>
</dbReference>
<dbReference type="STRING" id="1212491.LFA_2904"/>